<dbReference type="EMBL" id="RFEW01000042">
    <property type="protein sequence ID" value="RSO52567.1"/>
    <property type="molecule type" value="Genomic_DNA"/>
</dbReference>
<organism evidence="1 2">
    <name type="scientific">Acinetobacter pittii</name>
    <name type="common">Acinetobacter genomosp. 3</name>
    <dbReference type="NCBI Taxonomy" id="48296"/>
    <lineage>
        <taxon>Bacteria</taxon>
        <taxon>Pseudomonadati</taxon>
        <taxon>Pseudomonadota</taxon>
        <taxon>Gammaproteobacteria</taxon>
        <taxon>Moraxellales</taxon>
        <taxon>Moraxellaceae</taxon>
        <taxon>Acinetobacter</taxon>
        <taxon>Acinetobacter calcoaceticus/baumannii complex</taxon>
    </lineage>
</organism>
<sequence length="24" mass="2593">MGTVKLKSSDEVFQLKISLLGSDP</sequence>
<protein>
    <submittedName>
        <fullName evidence="1">Plasmid pRiA4b ORF-3 family protein</fullName>
    </submittedName>
</protein>
<comment type="caution">
    <text evidence="1">The sequence shown here is derived from an EMBL/GenBank/DDBJ whole genome shotgun (WGS) entry which is preliminary data.</text>
</comment>
<proteinExistence type="predicted"/>
<evidence type="ECO:0000313" key="1">
    <source>
        <dbReference type="EMBL" id="RSO52567.1"/>
    </source>
</evidence>
<evidence type="ECO:0000313" key="2">
    <source>
        <dbReference type="Proteomes" id="UP000271320"/>
    </source>
</evidence>
<gene>
    <name evidence="1" type="ORF">EA752_20725</name>
</gene>
<name>A0AB37TAL1_ACIPI</name>
<accession>A0AB37TAL1</accession>
<dbReference type="AlphaFoldDB" id="A0AB37TAL1"/>
<reference evidence="1 2" key="1">
    <citation type="submission" date="2018-10" db="EMBL/GenBank/DDBJ databases">
        <title>GWAS and RNA-Seq identify cryptic mechanisms of antimicrobial resistance in Acinetobacter baumannii.</title>
        <authorList>
            <person name="Sahl J.W."/>
        </authorList>
    </citation>
    <scope>NUCLEOTIDE SEQUENCE [LARGE SCALE GENOMIC DNA]</scope>
    <source>
        <strain evidence="1 2">TG41884</strain>
    </source>
</reference>
<feature type="non-terminal residue" evidence="1">
    <location>
        <position position="24"/>
    </location>
</feature>
<dbReference type="Proteomes" id="UP000271320">
    <property type="component" value="Unassembled WGS sequence"/>
</dbReference>